<gene>
    <name evidence="1" type="ORF">VJ786_13340</name>
</gene>
<keyword evidence="2" id="KW-1185">Reference proteome</keyword>
<proteinExistence type="predicted"/>
<reference evidence="1 2" key="1">
    <citation type="submission" date="2024-01" db="EMBL/GenBank/DDBJ databases">
        <title>Sphingobacterium tenebrionis sp. nov., a novel endophyte isolated from tenebrio molitor intestines.</title>
        <authorList>
            <person name="Zhang C."/>
        </authorList>
    </citation>
    <scope>NUCLEOTIDE SEQUENCE [LARGE SCALE GENOMIC DNA]</scope>
    <source>
        <strain evidence="1 2">PU5-4</strain>
    </source>
</reference>
<dbReference type="RefSeq" id="WP_336557879.1">
    <property type="nucleotide sequence ID" value="NZ_JAYLLN010000036.1"/>
</dbReference>
<dbReference type="Proteomes" id="UP001363035">
    <property type="component" value="Unassembled WGS sequence"/>
</dbReference>
<comment type="caution">
    <text evidence="1">The sequence shown here is derived from an EMBL/GenBank/DDBJ whole genome shotgun (WGS) entry which is preliminary data.</text>
</comment>
<organism evidence="1 2">
    <name type="scientific">Sphingobacterium tenebrionis</name>
    <dbReference type="NCBI Taxonomy" id="3111775"/>
    <lineage>
        <taxon>Bacteria</taxon>
        <taxon>Pseudomonadati</taxon>
        <taxon>Bacteroidota</taxon>
        <taxon>Sphingobacteriia</taxon>
        <taxon>Sphingobacteriales</taxon>
        <taxon>Sphingobacteriaceae</taxon>
        <taxon>Sphingobacterium</taxon>
    </lineage>
</organism>
<accession>A0ABU8I8R7</accession>
<sequence>RHVINRSTLKKIDLLITTIFKFENSPGCQSENREGYNSYHKAPSLNGWGFLFKNWLITRTGNSKNIYDLE</sequence>
<protein>
    <submittedName>
        <fullName evidence="1">Uncharacterized protein</fullName>
    </submittedName>
</protein>
<evidence type="ECO:0000313" key="1">
    <source>
        <dbReference type="EMBL" id="MEI5985883.1"/>
    </source>
</evidence>
<feature type="non-terminal residue" evidence="1">
    <location>
        <position position="1"/>
    </location>
</feature>
<evidence type="ECO:0000313" key="2">
    <source>
        <dbReference type="Proteomes" id="UP001363035"/>
    </source>
</evidence>
<name>A0ABU8I8R7_9SPHI</name>
<dbReference type="EMBL" id="JAYLLN010000036">
    <property type="protein sequence ID" value="MEI5985883.1"/>
    <property type="molecule type" value="Genomic_DNA"/>
</dbReference>